<evidence type="ECO:0000313" key="3">
    <source>
        <dbReference type="Proteomes" id="UP001151760"/>
    </source>
</evidence>
<dbReference type="InterPro" id="IPR036047">
    <property type="entry name" value="F-box-like_dom_sf"/>
</dbReference>
<reference evidence="2" key="2">
    <citation type="submission" date="2022-01" db="EMBL/GenBank/DDBJ databases">
        <authorList>
            <person name="Yamashiro T."/>
            <person name="Shiraishi A."/>
            <person name="Satake H."/>
            <person name="Nakayama K."/>
        </authorList>
    </citation>
    <scope>NUCLEOTIDE SEQUENCE</scope>
</reference>
<dbReference type="EMBL" id="BQNB010009091">
    <property type="protein sequence ID" value="GJS58602.1"/>
    <property type="molecule type" value="Genomic_DNA"/>
</dbReference>
<protein>
    <submittedName>
        <fullName evidence="2">F-box/FBD/LRR-repeat protein-like protein</fullName>
    </submittedName>
</protein>
<accession>A0ABQ4X0E0</accession>
<gene>
    <name evidence="2" type="ORF">Tco_0653386</name>
</gene>
<name>A0ABQ4X0E0_9ASTR</name>
<dbReference type="PANTHER" id="PTHR31639:SF315">
    <property type="entry name" value="LEUCINE-RICH REPEAT DOMAIN SUPERFAMILY, F-BOX-LIKE DOMAIN SUPERFAMILY"/>
    <property type="match status" value="1"/>
</dbReference>
<dbReference type="SUPFAM" id="SSF81383">
    <property type="entry name" value="F-box domain"/>
    <property type="match status" value="1"/>
</dbReference>
<dbReference type="InterPro" id="IPR001810">
    <property type="entry name" value="F-box_dom"/>
</dbReference>
<comment type="caution">
    <text evidence="2">The sequence shown here is derived from an EMBL/GenBank/DDBJ whole genome shotgun (WGS) entry which is preliminary data.</text>
</comment>
<sequence length="170" mass="19215">MESRLRKMKVQSFDSAIISTIPQSIIENILIRMPIRDAIRTSILSRNWRSYWKSMPKLVFDDKSVELPSNCKNLKKLKLVSAIVHVLIHHTGSILEFHLDVGELEMDSEFDQIICYLSRNNNLKTLTLNNSWRNLTMVIACNGDVVEFDVGLGSGVDRGYSDDGVGSDDG</sequence>
<evidence type="ECO:0000259" key="1">
    <source>
        <dbReference type="PROSITE" id="PS50181"/>
    </source>
</evidence>
<evidence type="ECO:0000313" key="2">
    <source>
        <dbReference type="EMBL" id="GJS58602.1"/>
    </source>
</evidence>
<dbReference type="Proteomes" id="UP001151760">
    <property type="component" value="Unassembled WGS sequence"/>
</dbReference>
<reference evidence="2" key="1">
    <citation type="journal article" date="2022" name="Int. J. Mol. Sci.">
        <title>Draft Genome of Tanacetum Coccineum: Genomic Comparison of Closely Related Tanacetum-Family Plants.</title>
        <authorList>
            <person name="Yamashiro T."/>
            <person name="Shiraishi A."/>
            <person name="Nakayama K."/>
            <person name="Satake H."/>
        </authorList>
    </citation>
    <scope>NUCLEOTIDE SEQUENCE</scope>
</reference>
<keyword evidence="3" id="KW-1185">Reference proteome</keyword>
<dbReference type="PANTHER" id="PTHR31639">
    <property type="entry name" value="F-BOX PROTEIN-LIKE"/>
    <property type="match status" value="1"/>
</dbReference>
<organism evidence="2 3">
    <name type="scientific">Tanacetum coccineum</name>
    <dbReference type="NCBI Taxonomy" id="301880"/>
    <lineage>
        <taxon>Eukaryota</taxon>
        <taxon>Viridiplantae</taxon>
        <taxon>Streptophyta</taxon>
        <taxon>Embryophyta</taxon>
        <taxon>Tracheophyta</taxon>
        <taxon>Spermatophyta</taxon>
        <taxon>Magnoliopsida</taxon>
        <taxon>eudicotyledons</taxon>
        <taxon>Gunneridae</taxon>
        <taxon>Pentapetalae</taxon>
        <taxon>asterids</taxon>
        <taxon>campanulids</taxon>
        <taxon>Asterales</taxon>
        <taxon>Asteraceae</taxon>
        <taxon>Asteroideae</taxon>
        <taxon>Anthemideae</taxon>
        <taxon>Anthemidinae</taxon>
        <taxon>Tanacetum</taxon>
    </lineage>
</organism>
<proteinExistence type="predicted"/>
<dbReference type="Pfam" id="PF00646">
    <property type="entry name" value="F-box"/>
    <property type="match status" value="1"/>
</dbReference>
<feature type="domain" description="F-box" evidence="1">
    <location>
        <begin position="15"/>
        <end position="63"/>
    </location>
</feature>
<dbReference type="PROSITE" id="PS50181">
    <property type="entry name" value="FBOX"/>
    <property type="match status" value="1"/>
</dbReference>